<dbReference type="SMART" id="SM00952">
    <property type="entry name" value="RAP"/>
    <property type="match status" value="1"/>
</dbReference>
<dbReference type="Pfam" id="PF08373">
    <property type="entry name" value="RAP"/>
    <property type="match status" value="1"/>
</dbReference>
<gene>
    <name evidence="4" type="ORF">CYMTET_9414</name>
</gene>
<accession>A0AAE0GRH6</accession>
<comment type="caution">
    <text evidence="4">The sequence shown here is derived from an EMBL/GenBank/DDBJ whole genome shotgun (WGS) entry which is preliminary data.</text>
</comment>
<dbReference type="Proteomes" id="UP001190700">
    <property type="component" value="Unassembled WGS sequence"/>
</dbReference>
<evidence type="ECO:0000313" key="4">
    <source>
        <dbReference type="EMBL" id="KAK3282867.1"/>
    </source>
</evidence>
<keyword evidence="5" id="KW-1185">Reference proteome</keyword>
<dbReference type="GO" id="GO:0000963">
    <property type="term" value="P:mitochondrial RNA processing"/>
    <property type="evidence" value="ECO:0007669"/>
    <property type="project" value="TreeGrafter"/>
</dbReference>
<proteinExistence type="predicted"/>
<keyword evidence="2" id="KW-0496">Mitochondrion</keyword>
<dbReference type="PANTHER" id="PTHR21228:SF40">
    <property type="entry name" value="LD45607P"/>
    <property type="match status" value="1"/>
</dbReference>
<dbReference type="GO" id="GO:0035770">
    <property type="term" value="C:ribonucleoprotein granule"/>
    <property type="evidence" value="ECO:0007669"/>
    <property type="project" value="TreeGrafter"/>
</dbReference>
<dbReference type="PANTHER" id="PTHR21228">
    <property type="entry name" value="FAST LEU-RICH DOMAIN-CONTAINING"/>
    <property type="match status" value="1"/>
</dbReference>
<sequence>LQDYEKLIISKLTDFNPRELANTLWAFATLNHTPDDGMLQKMEGEVVAKLTDFNSQELANTLWAFAKLNHTPDDGMLQKMEGEVVAKLTDFQPHGSSPMRLWAFATLNHTPGRAGCCKDGGELNHTPDDGMPEKMEGEVVAKLTDFNPQNLANTLWAFATLNHTPDDGMLQKMEGEVVAKLTDFNSQDLANTLWSVSIFCYELSFFDDFHSRLAEFHCYDFSPAGLSQLYQAHMVAETFQWPFVLPTGLLEAAKQHQMRASEIVRTSHFQRQVHTELVKMDYSAELEYRTPDGMFSLDIRVVHGEDDLAVEADGPSHFAINKQVQLGHTKLRNVMLEARGYTVVSIPYYEWDSLASTIERQSYLCAKLTGAQGKATR</sequence>
<organism evidence="4 5">
    <name type="scientific">Cymbomonas tetramitiformis</name>
    <dbReference type="NCBI Taxonomy" id="36881"/>
    <lineage>
        <taxon>Eukaryota</taxon>
        <taxon>Viridiplantae</taxon>
        <taxon>Chlorophyta</taxon>
        <taxon>Pyramimonadophyceae</taxon>
        <taxon>Pyramimonadales</taxon>
        <taxon>Pyramimonadaceae</taxon>
        <taxon>Cymbomonas</taxon>
    </lineage>
</organism>
<comment type="subcellular location">
    <subcellularLocation>
        <location evidence="1">Mitochondrion</location>
    </subcellularLocation>
</comment>
<dbReference type="InterPro" id="IPR010622">
    <property type="entry name" value="FAST_Leu-rich"/>
</dbReference>
<dbReference type="Gene3D" id="3.40.960.10">
    <property type="entry name" value="VSR Endonuclease"/>
    <property type="match status" value="1"/>
</dbReference>
<dbReference type="GO" id="GO:0003723">
    <property type="term" value="F:RNA binding"/>
    <property type="evidence" value="ECO:0007669"/>
    <property type="project" value="TreeGrafter"/>
</dbReference>
<dbReference type="Pfam" id="PF07671">
    <property type="entry name" value="DUF1601"/>
    <property type="match status" value="2"/>
</dbReference>
<evidence type="ECO:0000256" key="1">
    <source>
        <dbReference type="ARBA" id="ARBA00004173"/>
    </source>
</evidence>
<dbReference type="InterPro" id="IPR011632">
    <property type="entry name" value="DUF1601"/>
</dbReference>
<evidence type="ECO:0000259" key="3">
    <source>
        <dbReference type="PROSITE" id="PS51286"/>
    </source>
</evidence>
<dbReference type="GO" id="GO:0005759">
    <property type="term" value="C:mitochondrial matrix"/>
    <property type="evidence" value="ECO:0007669"/>
    <property type="project" value="TreeGrafter"/>
</dbReference>
<dbReference type="InterPro" id="IPR013584">
    <property type="entry name" value="RAP"/>
</dbReference>
<name>A0AAE0GRH6_9CHLO</name>
<protein>
    <recommendedName>
        <fullName evidence="3">RAP domain-containing protein</fullName>
    </recommendedName>
</protein>
<feature type="non-terminal residue" evidence="4">
    <location>
        <position position="1"/>
    </location>
</feature>
<dbReference type="Pfam" id="PF06743">
    <property type="entry name" value="FAST_1"/>
    <property type="match status" value="1"/>
</dbReference>
<evidence type="ECO:0000313" key="5">
    <source>
        <dbReference type="Proteomes" id="UP001190700"/>
    </source>
</evidence>
<feature type="domain" description="RAP" evidence="3">
    <location>
        <begin position="308"/>
        <end position="366"/>
    </location>
</feature>
<dbReference type="AlphaFoldDB" id="A0AAE0GRH6"/>
<reference evidence="4 5" key="1">
    <citation type="journal article" date="2015" name="Genome Biol. Evol.">
        <title>Comparative Genomics of a Bacterivorous Green Alga Reveals Evolutionary Causalities and Consequences of Phago-Mixotrophic Mode of Nutrition.</title>
        <authorList>
            <person name="Burns J.A."/>
            <person name="Paasch A."/>
            <person name="Narechania A."/>
            <person name="Kim E."/>
        </authorList>
    </citation>
    <scope>NUCLEOTIDE SEQUENCE [LARGE SCALE GENOMIC DNA]</scope>
    <source>
        <strain evidence="4 5">PLY_AMNH</strain>
    </source>
</reference>
<dbReference type="EMBL" id="LGRX02003119">
    <property type="protein sequence ID" value="KAK3282867.1"/>
    <property type="molecule type" value="Genomic_DNA"/>
</dbReference>
<dbReference type="InterPro" id="IPR050870">
    <property type="entry name" value="FAST_kinase"/>
</dbReference>
<dbReference type="GO" id="GO:0044528">
    <property type="term" value="P:regulation of mitochondrial mRNA stability"/>
    <property type="evidence" value="ECO:0007669"/>
    <property type="project" value="InterPro"/>
</dbReference>
<evidence type="ECO:0000256" key="2">
    <source>
        <dbReference type="ARBA" id="ARBA00023128"/>
    </source>
</evidence>
<dbReference type="PROSITE" id="PS51286">
    <property type="entry name" value="RAP"/>
    <property type="match status" value="1"/>
</dbReference>